<evidence type="ECO:0000256" key="1">
    <source>
        <dbReference type="ARBA" id="ARBA00023015"/>
    </source>
</evidence>
<dbReference type="SUPFAM" id="SSF46785">
    <property type="entry name" value="Winged helix' DNA-binding domain"/>
    <property type="match status" value="1"/>
</dbReference>
<dbReference type="PRINTS" id="PR00035">
    <property type="entry name" value="HTHGNTR"/>
</dbReference>
<sequence>MAIVSETVQKFLCDFILKNNLTCGDQLPSERELAKLLEVSRSSVREALQSLSEKEIIEKKVGKGVYVKKSLQLNDKEFSSTFDISVNIENSLDLLELRKVIEAEIAYLAAKRIKPNEINILEQSLVDLEVSIKMESSIIVPDLVFHRTLARSTNNQVIIDMYNNISEFFKKVRIEMATYDDTKNALYYHQQILKAVKKGESDRSSKLMKEHIEDVKSHYIKMVEEYKNVQSTYT</sequence>
<dbReference type="PANTHER" id="PTHR43537:SF51">
    <property type="entry name" value="HTH-TYPE TRANSCRIPTIONAL REGULATOR LGOR-RELATED"/>
    <property type="match status" value="1"/>
</dbReference>
<dbReference type="AlphaFoldDB" id="A0A223EC92"/>
<evidence type="ECO:0000313" key="6">
    <source>
        <dbReference type="Proteomes" id="UP000214618"/>
    </source>
</evidence>
<dbReference type="InterPro" id="IPR011711">
    <property type="entry name" value="GntR_C"/>
</dbReference>
<dbReference type="SMART" id="SM00345">
    <property type="entry name" value="HTH_GNTR"/>
    <property type="match status" value="1"/>
</dbReference>
<dbReference type="Pfam" id="PF00392">
    <property type="entry name" value="GntR"/>
    <property type="match status" value="1"/>
</dbReference>
<proteinExistence type="predicted"/>
<accession>A0A223EC92</accession>
<dbReference type="Pfam" id="PF07729">
    <property type="entry name" value="FCD"/>
    <property type="match status" value="1"/>
</dbReference>
<dbReference type="SUPFAM" id="SSF48008">
    <property type="entry name" value="GntR ligand-binding domain-like"/>
    <property type="match status" value="1"/>
</dbReference>
<dbReference type="InterPro" id="IPR000524">
    <property type="entry name" value="Tscrpt_reg_HTH_GntR"/>
</dbReference>
<protein>
    <recommendedName>
        <fullName evidence="4">HTH gntR-type domain-containing protein</fullName>
    </recommendedName>
</protein>
<keyword evidence="3" id="KW-0804">Transcription</keyword>
<name>A0A223EC92_9BACI</name>
<dbReference type="EMBL" id="CP017704">
    <property type="protein sequence ID" value="ASS92858.1"/>
    <property type="molecule type" value="Genomic_DNA"/>
</dbReference>
<gene>
    <name evidence="5" type="ORF">BS1321_02025</name>
</gene>
<dbReference type="OrthoDB" id="9782299at2"/>
<organism evidence="5 6">
    <name type="scientific">Peribacillus simplex NBRC 15720 = DSM 1321</name>
    <dbReference type="NCBI Taxonomy" id="1349754"/>
    <lineage>
        <taxon>Bacteria</taxon>
        <taxon>Bacillati</taxon>
        <taxon>Bacillota</taxon>
        <taxon>Bacilli</taxon>
        <taxon>Bacillales</taxon>
        <taxon>Bacillaceae</taxon>
        <taxon>Peribacillus</taxon>
    </lineage>
</organism>
<evidence type="ECO:0000256" key="2">
    <source>
        <dbReference type="ARBA" id="ARBA00023125"/>
    </source>
</evidence>
<dbReference type="CDD" id="cd07377">
    <property type="entry name" value="WHTH_GntR"/>
    <property type="match status" value="1"/>
</dbReference>
<dbReference type="GO" id="GO:0003700">
    <property type="term" value="F:DNA-binding transcription factor activity"/>
    <property type="evidence" value="ECO:0007669"/>
    <property type="project" value="InterPro"/>
</dbReference>
<evidence type="ECO:0000259" key="4">
    <source>
        <dbReference type="PROSITE" id="PS50949"/>
    </source>
</evidence>
<dbReference type="InterPro" id="IPR036388">
    <property type="entry name" value="WH-like_DNA-bd_sf"/>
</dbReference>
<evidence type="ECO:0000256" key="3">
    <source>
        <dbReference type="ARBA" id="ARBA00023163"/>
    </source>
</evidence>
<keyword evidence="1" id="KW-0805">Transcription regulation</keyword>
<dbReference type="Proteomes" id="UP000214618">
    <property type="component" value="Chromosome"/>
</dbReference>
<dbReference type="GO" id="GO:0003677">
    <property type="term" value="F:DNA binding"/>
    <property type="evidence" value="ECO:0007669"/>
    <property type="project" value="UniProtKB-KW"/>
</dbReference>
<dbReference type="SMART" id="SM00895">
    <property type="entry name" value="FCD"/>
    <property type="match status" value="1"/>
</dbReference>
<dbReference type="PROSITE" id="PS50949">
    <property type="entry name" value="HTH_GNTR"/>
    <property type="match status" value="1"/>
</dbReference>
<dbReference type="RefSeq" id="WP_063236044.1">
    <property type="nucleotide sequence ID" value="NZ_BCVO01000036.1"/>
</dbReference>
<dbReference type="Gene3D" id="1.20.120.530">
    <property type="entry name" value="GntR ligand-binding domain-like"/>
    <property type="match status" value="1"/>
</dbReference>
<reference evidence="5 6" key="1">
    <citation type="submission" date="2016-10" db="EMBL/GenBank/DDBJ databases">
        <title>The whole genome sequencing and assembly of Bacillus simplex DSM 1321 strain.</title>
        <authorList>
            <person name="Park M.-K."/>
            <person name="Lee Y.-J."/>
            <person name="Yi H."/>
            <person name="Bahn Y.-S."/>
            <person name="Kim J.F."/>
            <person name="Lee D.-W."/>
        </authorList>
    </citation>
    <scope>NUCLEOTIDE SEQUENCE [LARGE SCALE GENOMIC DNA]</scope>
    <source>
        <strain evidence="5 6">DSM 1321</strain>
    </source>
</reference>
<dbReference type="GeneID" id="56471500"/>
<dbReference type="InterPro" id="IPR036390">
    <property type="entry name" value="WH_DNA-bd_sf"/>
</dbReference>
<keyword evidence="2" id="KW-0238">DNA-binding</keyword>
<feature type="domain" description="HTH gntR-type" evidence="4">
    <location>
        <begin position="2"/>
        <end position="70"/>
    </location>
</feature>
<dbReference type="PANTHER" id="PTHR43537">
    <property type="entry name" value="TRANSCRIPTIONAL REGULATOR, GNTR FAMILY"/>
    <property type="match status" value="1"/>
</dbReference>
<dbReference type="Gene3D" id="1.10.10.10">
    <property type="entry name" value="Winged helix-like DNA-binding domain superfamily/Winged helix DNA-binding domain"/>
    <property type="match status" value="1"/>
</dbReference>
<evidence type="ECO:0000313" key="5">
    <source>
        <dbReference type="EMBL" id="ASS92858.1"/>
    </source>
</evidence>
<dbReference type="InterPro" id="IPR008920">
    <property type="entry name" value="TF_FadR/GntR_C"/>
</dbReference>